<organism evidence="2 3">
    <name type="scientific">Streptomyces luteoverticillatus</name>
    <name type="common">Streptoverticillium luteoverticillatus</name>
    <dbReference type="NCBI Taxonomy" id="66425"/>
    <lineage>
        <taxon>Bacteria</taxon>
        <taxon>Bacillati</taxon>
        <taxon>Actinomycetota</taxon>
        <taxon>Actinomycetes</taxon>
        <taxon>Kitasatosporales</taxon>
        <taxon>Streptomycetaceae</taxon>
        <taxon>Streptomyces</taxon>
    </lineage>
</organism>
<dbReference type="Pfam" id="PF02541">
    <property type="entry name" value="Ppx-GppA"/>
    <property type="match status" value="1"/>
</dbReference>
<dbReference type="InterPro" id="IPR050273">
    <property type="entry name" value="GppA/Ppx_hydrolase"/>
</dbReference>
<reference evidence="2 3" key="1">
    <citation type="submission" date="2018-12" db="EMBL/GenBank/DDBJ databases">
        <title>The whole draft genome of Streptomyce luteoverticillatus CGMCC 15060.</title>
        <authorList>
            <person name="Feng Z."/>
            <person name="Chen G."/>
            <person name="Zhang J."/>
            <person name="Zhu H."/>
            <person name="Yu X."/>
            <person name="Zhang W."/>
            <person name="Zhang X."/>
        </authorList>
    </citation>
    <scope>NUCLEOTIDE SEQUENCE [LARGE SCALE GENOMIC DNA]</scope>
    <source>
        <strain evidence="2 3">CGMCC 15060</strain>
    </source>
</reference>
<dbReference type="AlphaFoldDB" id="A0A3Q9FWE6"/>
<dbReference type="SUPFAM" id="SSF53067">
    <property type="entry name" value="Actin-like ATPase domain"/>
    <property type="match status" value="2"/>
</dbReference>
<dbReference type="PANTHER" id="PTHR30005:SF13">
    <property type="entry name" value="EXOPOLYPHOSPHATASE 2"/>
    <property type="match status" value="1"/>
</dbReference>
<name>A0A3Q9FWE6_STRLT</name>
<dbReference type="OrthoDB" id="9793035at2"/>
<protein>
    <submittedName>
        <fullName evidence="2">Ppx/GppA family phosphatase</fullName>
    </submittedName>
</protein>
<dbReference type="EMBL" id="CP034587">
    <property type="protein sequence ID" value="AZQ71942.1"/>
    <property type="molecule type" value="Genomic_DNA"/>
</dbReference>
<dbReference type="Gene3D" id="3.30.420.40">
    <property type="match status" value="1"/>
</dbReference>
<evidence type="ECO:0000259" key="1">
    <source>
        <dbReference type="Pfam" id="PF02541"/>
    </source>
</evidence>
<feature type="domain" description="Ppx/GppA phosphatase N-terminal" evidence="1">
    <location>
        <begin position="28"/>
        <end position="308"/>
    </location>
</feature>
<dbReference type="PANTHER" id="PTHR30005">
    <property type="entry name" value="EXOPOLYPHOSPHATASE"/>
    <property type="match status" value="1"/>
</dbReference>
<proteinExistence type="predicted"/>
<dbReference type="RefSeq" id="WP_126914492.1">
    <property type="nucleotide sequence ID" value="NZ_CP034587.1"/>
</dbReference>
<gene>
    <name evidence="2" type="ORF">EKH77_12635</name>
</gene>
<dbReference type="InterPro" id="IPR043129">
    <property type="entry name" value="ATPase_NBD"/>
</dbReference>
<keyword evidence="3" id="KW-1185">Reference proteome</keyword>
<dbReference type="Proteomes" id="UP000267900">
    <property type="component" value="Chromosome"/>
</dbReference>
<dbReference type="CDD" id="cd24119">
    <property type="entry name" value="ASKHA_NBD_MtPPX2-like"/>
    <property type="match status" value="1"/>
</dbReference>
<evidence type="ECO:0000313" key="3">
    <source>
        <dbReference type="Proteomes" id="UP000267900"/>
    </source>
</evidence>
<evidence type="ECO:0000313" key="2">
    <source>
        <dbReference type="EMBL" id="AZQ71942.1"/>
    </source>
</evidence>
<accession>A0A3Q9FWE6</accession>
<dbReference type="GO" id="GO:0016462">
    <property type="term" value="F:pyrophosphatase activity"/>
    <property type="evidence" value="ECO:0007669"/>
    <property type="project" value="TreeGrafter"/>
</dbReference>
<dbReference type="Gene3D" id="3.30.420.150">
    <property type="entry name" value="Exopolyphosphatase. Domain 2"/>
    <property type="match status" value="1"/>
</dbReference>
<dbReference type="InterPro" id="IPR003695">
    <property type="entry name" value="Ppx_GppA_N"/>
</dbReference>
<sequence>MTRVAAVDCGTNSIRLLVADCDPDTGELVELDRRMTIVRLGQGVDRTGRFAPEALERTFAACREYAEVIKDLKAERVRFVATSASRDVSNREEFVRGVEDILGVEPEVISGDQEAEFSFTGATKELVGRADLAKPFLVVDIGGGSTEFVVGEEHVRAARSVDVGCVRMTERHLVTDGVVSDPPAADRIAAIRADVEAALDLAGQTVPLTEARTLVGLAGSVTTVAGIALDLAEYDSTAIHHARIPLARVQDITARLLASTHEERTAIPVLHPGRVDVIAAGALILQCVMERVGAEEVVVSEHDILDGIAWSLA</sequence>